<dbReference type="InterPro" id="IPR016181">
    <property type="entry name" value="Acyl_CoA_acyltransferase"/>
</dbReference>
<evidence type="ECO:0000313" key="3">
    <source>
        <dbReference type="Proteomes" id="UP000050482"/>
    </source>
</evidence>
<dbReference type="GO" id="GO:0016747">
    <property type="term" value="F:acyltransferase activity, transferring groups other than amino-acyl groups"/>
    <property type="evidence" value="ECO:0007669"/>
    <property type="project" value="InterPro"/>
</dbReference>
<dbReference type="PROSITE" id="PS51186">
    <property type="entry name" value="GNAT"/>
    <property type="match status" value="1"/>
</dbReference>
<dbReference type="InterPro" id="IPR000182">
    <property type="entry name" value="GNAT_dom"/>
</dbReference>
<organism evidence="2 3">
    <name type="scientific">Alicyclobacillus ferrooxydans</name>
    <dbReference type="NCBI Taxonomy" id="471514"/>
    <lineage>
        <taxon>Bacteria</taxon>
        <taxon>Bacillati</taxon>
        <taxon>Bacillota</taxon>
        <taxon>Bacilli</taxon>
        <taxon>Bacillales</taxon>
        <taxon>Alicyclobacillaceae</taxon>
        <taxon>Alicyclobacillus</taxon>
    </lineage>
</organism>
<dbReference type="AlphaFoldDB" id="A0A0P9F096"/>
<dbReference type="SUPFAM" id="SSF55729">
    <property type="entry name" value="Acyl-CoA N-acyltransferases (Nat)"/>
    <property type="match status" value="1"/>
</dbReference>
<comment type="caution">
    <text evidence="2">The sequence shown here is derived from an EMBL/GenBank/DDBJ whole genome shotgun (WGS) entry which is preliminary data.</text>
</comment>
<protein>
    <submittedName>
        <fullName evidence="2">Acetyltransferase</fullName>
    </submittedName>
</protein>
<feature type="domain" description="N-acetyltransferase" evidence="1">
    <location>
        <begin position="1"/>
        <end position="131"/>
    </location>
</feature>
<dbReference type="STRING" id="471514.AN477_05530"/>
<dbReference type="Gene3D" id="3.40.630.30">
    <property type="match status" value="1"/>
</dbReference>
<name>A0A0P9F096_9BACL</name>
<dbReference type="OrthoDB" id="9127144at2"/>
<evidence type="ECO:0000313" key="2">
    <source>
        <dbReference type="EMBL" id="KPV44753.1"/>
    </source>
</evidence>
<dbReference type="Pfam" id="PF13508">
    <property type="entry name" value="Acetyltransf_7"/>
    <property type="match status" value="1"/>
</dbReference>
<evidence type="ECO:0000259" key="1">
    <source>
        <dbReference type="PROSITE" id="PS51186"/>
    </source>
</evidence>
<gene>
    <name evidence="2" type="ORF">AN477_05530</name>
</gene>
<dbReference type="RefSeq" id="WP_054968181.1">
    <property type="nucleotide sequence ID" value="NZ_LJCO01000026.1"/>
</dbReference>
<reference evidence="2 3" key="1">
    <citation type="submission" date="2015-09" db="EMBL/GenBank/DDBJ databases">
        <title>Draft genome sequence of Alicyclobacillus ferrooxydans DSM 22381.</title>
        <authorList>
            <person name="Hemp J."/>
        </authorList>
    </citation>
    <scope>NUCLEOTIDE SEQUENCE [LARGE SCALE GENOMIC DNA]</scope>
    <source>
        <strain evidence="2 3">TC-34</strain>
    </source>
</reference>
<dbReference type="Proteomes" id="UP000050482">
    <property type="component" value="Unassembled WGS sequence"/>
</dbReference>
<keyword evidence="2" id="KW-0808">Transferase</keyword>
<accession>A0A0P9F096</accession>
<sequence>MSFYDRLSNYFPEHEMKHEGQLNDLIDHHEAYKVHEEEDFVVTYAEFPDFIFIDYLLVSPKTRGKGTGTKVLDTFKRRHKNIILEVEPPDGDDSDTVGRIRFYEKNGFQKAEHIEYTRSDDDGTPYTMDIYYWTPNEDGEKSILKQMATVCREIHNFRALKYYGRLIAEPDEVLSWLH</sequence>
<keyword evidence="3" id="KW-1185">Reference proteome</keyword>
<dbReference type="PATRIC" id="fig|471514.4.peg.2481"/>
<dbReference type="EMBL" id="LJCO01000026">
    <property type="protein sequence ID" value="KPV44753.1"/>
    <property type="molecule type" value="Genomic_DNA"/>
</dbReference>
<proteinExistence type="predicted"/>